<reference evidence="2" key="1">
    <citation type="submission" date="2021-02" db="EMBL/GenBank/DDBJ databases">
        <title>Genome sequence of Rhodospirillales sp. strain TMPK1 isolated from soil.</title>
        <authorList>
            <person name="Nakai R."/>
            <person name="Kusada H."/>
            <person name="Tamaki H."/>
        </authorList>
    </citation>
    <scope>NUCLEOTIDE SEQUENCE</scope>
    <source>
        <strain evidence="2">TMPK1</strain>
    </source>
</reference>
<keyword evidence="3" id="KW-1185">Reference proteome</keyword>
<accession>A0A8S8XEW4</accession>
<evidence type="ECO:0000313" key="3">
    <source>
        <dbReference type="Proteomes" id="UP000681075"/>
    </source>
</evidence>
<gene>
    <name evidence="2" type="ORF">TMPK1_33910</name>
</gene>
<evidence type="ECO:0008006" key="4">
    <source>
        <dbReference type="Google" id="ProtNLM"/>
    </source>
</evidence>
<dbReference type="EMBL" id="BOPV01000001">
    <property type="protein sequence ID" value="GIL41154.1"/>
    <property type="molecule type" value="Genomic_DNA"/>
</dbReference>
<protein>
    <recommendedName>
        <fullName evidence="4">DUF3108 domain-containing protein</fullName>
    </recommendedName>
</protein>
<proteinExistence type="predicted"/>
<dbReference type="Proteomes" id="UP000681075">
    <property type="component" value="Unassembled WGS sequence"/>
</dbReference>
<name>A0A8S8XEW4_9PROT</name>
<organism evidence="2 3">
    <name type="scientific">Roseiterribacter gracilis</name>
    <dbReference type="NCBI Taxonomy" id="2812848"/>
    <lineage>
        <taxon>Bacteria</taxon>
        <taxon>Pseudomonadati</taxon>
        <taxon>Pseudomonadota</taxon>
        <taxon>Alphaproteobacteria</taxon>
        <taxon>Rhodospirillales</taxon>
        <taxon>Roseiterribacteraceae</taxon>
        <taxon>Roseiterribacter</taxon>
    </lineage>
</organism>
<comment type="caution">
    <text evidence="2">The sequence shown here is derived from an EMBL/GenBank/DDBJ whole genome shotgun (WGS) entry which is preliminary data.</text>
</comment>
<dbReference type="AlphaFoldDB" id="A0A8S8XEW4"/>
<keyword evidence="1" id="KW-0732">Signal</keyword>
<sequence>MIRPLFALALSLTLLAAPARADDASDKTLAALEQRLIAAGAVRFLVEIKNEGLNPAELKGEYDVRQGNRTFLRATGKFRDEPLDLTLRSDQDKLDGKVNGTSFSAKTPLQLSESLLVKLVRMGVLHTFAVISAKRPPDLAEGDVRRVLEIRNARRGGADKMLGDRITRPISFTLVVSGQAVGEATLWLDLASGLPVRREQKVKLGDQGEMTLVERYEKFELGR</sequence>
<feature type="chain" id="PRO_5035805925" description="DUF3108 domain-containing protein" evidence="1">
    <location>
        <begin position="22"/>
        <end position="223"/>
    </location>
</feature>
<feature type="signal peptide" evidence="1">
    <location>
        <begin position="1"/>
        <end position="21"/>
    </location>
</feature>
<dbReference type="RefSeq" id="WP_420244524.1">
    <property type="nucleotide sequence ID" value="NZ_BOPV01000001.1"/>
</dbReference>
<evidence type="ECO:0000256" key="1">
    <source>
        <dbReference type="SAM" id="SignalP"/>
    </source>
</evidence>
<evidence type="ECO:0000313" key="2">
    <source>
        <dbReference type="EMBL" id="GIL41154.1"/>
    </source>
</evidence>